<dbReference type="PROSITE" id="PS50977">
    <property type="entry name" value="HTH_TETR_2"/>
    <property type="match status" value="1"/>
</dbReference>
<dbReference type="InterPro" id="IPR050109">
    <property type="entry name" value="HTH-type_TetR-like_transc_reg"/>
</dbReference>
<reference evidence="6 7" key="1">
    <citation type="submission" date="2019-07" db="EMBL/GenBank/DDBJ databases">
        <title>Whole genome shotgun sequence of Pseudonocardia sulfidoxydans NBRC 16205.</title>
        <authorList>
            <person name="Hosoyama A."/>
            <person name="Uohara A."/>
            <person name="Ohji S."/>
            <person name="Ichikawa N."/>
        </authorList>
    </citation>
    <scope>NUCLEOTIDE SEQUENCE [LARGE SCALE GENOMIC DNA]</scope>
    <source>
        <strain evidence="6 7">NBRC 16205</strain>
    </source>
</reference>
<dbReference type="InterPro" id="IPR001647">
    <property type="entry name" value="HTH_TetR"/>
</dbReference>
<dbReference type="OrthoDB" id="3813186at2"/>
<dbReference type="PANTHER" id="PTHR30055">
    <property type="entry name" value="HTH-TYPE TRANSCRIPTIONAL REGULATOR RUTR"/>
    <property type="match status" value="1"/>
</dbReference>
<evidence type="ECO:0000256" key="1">
    <source>
        <dbReference type="ARBA" id="ARBA00023015"/>
    </source>
</evidence>
<dbReference type="EMBL" id="BJVJ01000051">
    <property type="protein sequence ID" value="GEL25348.1"/>
    <property type="molecule type" value="Genomic_DNA"/>
</dbReference>
<keyword evidence="1" id="KW-0805">Transcription regulation</keyword>
<comment type="caution">
    <text evidence="6">The sequence shown here is derived from an EMBL/GenBank/DDBJ whole genome shotgun (WGS) entry which is preliminary data.</text>
</comment>
<keyword evidence="2 4" id="KW-0238">DNA-binding</keyword>
<dbReference type="PRINTS" id="PR00455">
    <property type="entry name" value="HTHTETR"/>
</dbReference>
<sequence length="362" mass="37785">MTPPSRAEMQRRNRARVLAAAREEFGDKGFRDAKVDVIAAAAELTRGAVYSNFPSKRALYLAVLAADASAADAAAADADPLPGKAPTTAADALAALARGWLARLPLAVDEHRGPVRLAAGLEQEISADAQLRVPFAQLQALNAIVVGLALEQTLRRREDRRMVRVAETALTLLQGAARLAVAAPGFGEPFTVVRACEYLADADLDDTWAEPAFADYAPTPRPVDEPWLPPVALDALRGNAITFSGDGVVLVLGLHRLEAFEHAVRAAPPGTEITAALVTADPHEAGMLARLSVTELATALRPIFPTLLPPGLRIALDDGALAAAAGVTSVSDVTEAGIRLVGGRVAARADGWGAAHAIAATR</sequence>
<evidence type="ECO:0000256" key="4">
    <source>
        <dbReference type="PROSITE-ProRule" id="PRU00335"/>
    </source>
</evidence>
<dbReference type="PANTHER" id="PTHR30055:SF234">
    <property type="entry name" value="HTH-TYPE TRANSCRIPTIONAL REGULATOR BETI"/>
    <property type="match status" value="1"/>
</dbReference>
<dbReference type="GO" id="GO:0000976">
    <property type="term" value="F:transcription cis-regulatory region binding"/>
    <property type="evidence" value="ECO:0007669"/>
    <property type="project" value="TreeGrafter"/>
</dbReference>
<dbReference type="Pfam" id="PF00440">
    <property type="entry name" value="TetR_N"/>
    <property type="match status" value="1"/>
</dbReference>
<accession>A0A511DQJ9</accession>
<evidence type="ECO:0000256" key="2">
    <source>
        <dbReference type="ARBA" id="ARBA00023125"/>
    </source>
</evidence>
<keyword evidence="7" id="KW-1185">Reference proteome</keyword>
<protein>
    <submittedName>
        <fullName evidence="6">TetR family transcriptional regulator</fullName>
    </submittedName>
</protein>
<proteinExistence type="predicted"/>
<dbReference type="GO" id="GO:0003700">
    <property type="term" value="F:DNA-binding transcription factor activity"/>
    <property type="evidence" value="ECO:0007669"/>
    <property type="project" value="TreeGrafter"/>
</dbReference>
<feature type="DNA-binding region" description="H-T-H motif" evidence="4">
    <location>
        <begin position="34"/>
        <end position="53"/>
    </location>
</feature>
<dbReference type="Proteomes" id="UP000321685">
    <property type="component" value="Unassembled WGS sequence"/>
</dbReference>
<evidence type="ECO:0000259" key="5">
    <source>
        <dbReference type="PROSITE" id="PS50977"/>
    </source>
</evidence>
<dbReference type="AlphaFoldDB" id="A0A511DQJ9"/>
<name>A0A511DQJ9_9PSEU</name>
<feature type="domain" description="HTH tetR-type" evidence="5">
    <location>
        <begin position="11"/>
        <end position="71"/>
    </location>
</feature>
<organism evidence="6 7">
    <name type="scientific">Pseudonocardia sulfidoxydans NBRC 16205</name>
    <dbReference type="NCBI Taxonomy" id="1223511"/>
    <lineage>
        <taxon>Bacteria</taxon>
        <taxon>Bacillati</taxon>
        <taxon>Actinomycetota</taxon>
        <taxon>Actinomycetes</taxon>
        <taxon>Pseudonocardiales</taxon>
        <taxon>Pseudonocardiaceae</taxon>
        <taxon>Pseudonocardia</taxon>
    </lineage>
</organism>
<gene>
    <name evidence="6" type="ORF">PSU4_43020</name>
</gene>
<evidence type="ECO:0000313" key="7">
    <source>
        <dbReference type="Proteomes" id="UP000321685"/>
    </source>
</evidence>
<keyword evidence="3" id="KW-0804">Transcription</keyword>
<dbReference type="InterPro" id="IPR009057">
    <property type="entry name" value="Homeodomain-like_sf"/>
</dbReference>
<evidence type="ECO:0000313" key="6">
    <source>
        <dbReference type="EMBL" id="GEL25348.1"/>
    </source>
</evidence>
<dbReference type="Gene3D" id="1.10.357.10">
    <property type="entry name" value="Tetracycline Repressor, domain 2"/>
    <property type="match status" value="1"/>
</dbReference>
<dbReference type="SUPFAM" id="SSF46689">
    <property type="entry name" value="Homeodomain-like"/>
    <property type="match status" value="1"/>
</dbReference>
<evidence type="ECO:0000256" key="3">
    <source>
        <dbReference type="ARBA" id="ARBA00023163"/>
    </source>
</evidence>